<organism evidence="5 8">
    <name type="scientific">Flavobacterium pectinovorum</name>
    <dbReference type="NCBI Taxonomy" id="29533"/>
    <lineage>
        <taxon>Bacteria</taxon>
        <taxon>Pseudomonadati</taxon>
        <taxon>Bacteroidota</taxon>
        <taxon>Flavobacteriia</taxon>
        <taxon>Flavobacteriales</taxon>
        <taxon>Flavobacteriaceae</taxon>
        <taxon>Flavobacterium</taxon>
    </lineage>
</organism>
<dbReference type="RefSeq" id="WP_073397974.1">
    <property type="nucleotide sequence ID" value="NZ_FRBX01000007.1"/>
</dbReference>
<reference evidence="5 8" key="1">
    <citation type="submission" date="2016-11" db="EMBL/GenBank/DDBJ databases">
        <title>Whole genomes of Flavobacteriaceae.</title>
        <authorList>
            <person name="Stine C."/>
            <person name="Li C."/>
            <person name="Tadesse D."/>
        </authorList>
    </citation>
    <scope>NUCLEOTIDE SEQUENCE [LARGE SCALE GENOMIC DNA]</scope>
    <source>
        <strain evidence="5 8">ATCC 19366</strain>
    </source>
</reference>
<proteinExistence type="predicted"/>
<protein>
    <submittedName>
        <fullName evidence="5">Carbohydrate-binding protein</fullName>
    </submittedName>
    <submittedName>
        <fullName evidence="6">Por secretion system C-terminal sorting domain-containing protein</fullName>
    </submittedName>
</protein>
<feature type="domain" description="Ricin B lectin" evidence="4">
    <location>
        <begin position="401"/>
        <end position="541"/>
    </location>
</feature>
<accession>A0AB36P7D9</accession>
<evidence type="ECO:0000259" key="4">
    <source>
        <dbReference type="SMART" id="SM00458"/>
    </source>
</evidence>
<dbReference type="GO" id="GO:0004553">
    <property type="term" value="F:hydrolase activity, hydrolyzing O-glycosyl compounds"/>
    <property type="evidence" value="ECO:0007669"/>
    <property type="project" value="InterPro"/>
</dbReference>
<dbReference type="PROSITE" id="PS50231">
    <property type="entry name" value="RICIN_B_LECTIN"/>
    <property type="match status" value="1"/>
</dbReference>
<dbReference type="Pfam" id="PF18962">
    <property type="entry name" value="Por_Secre_tail"/>
    <property type="match status" value="1"/>
</dbReference>
<evidence type="ECO:0000256" key="2">
    <source>
        <dbReference type="ARBA" id="ARBA00022801"/>
    </source>
</evidence>
<evidence type="ECO:0000313" key="6">
    <source>
        <dbReference type="EMBL" id="SHN14752.1"/>
    </source>
</evidence>
<evidence type="ECO:0000256" key="3">
    <source>
        <dbReference type="ARBA" id="ARBA00023295"/>
    </source>
</evidence>
<dbReference type="CDD" id="cd00161">
    <property type="entry name" value="beta-trefoil_Ricin-like"/>
    <property type="match status" value="1"/>
</dbReference>
<dbReference type="NCBIfam" id="TIGR04183">
    <property type="entry name" value="Por_Secre_tail"/>
    <property type="match status" value="1"/>
</dbReference>
<dbReference type="Pfam" id="PF14200">
    <property type="entry name" value="RicinB_lectin_2"/>
    <property type="match status" value="2"/>
</dbReference>
<evidence type="ECO:0000256" key="1">
    <source>
        <dbReference type="ARBA" id="ARBA00022729"/>
    </source>
</evidence>
<keyword evidence="7" id="KW-1185">Reference proteome</keyword>
<dbReference type="SUPFAM" id="SSF50370">
    <property type="entry name" value="Ricin B-like lectins"/>
    <property type="match status" value="1"/>
</dbReference>
<comment type="caution">
    <text evidence="5">The sequence shown here is derived from an EMBL/GenBank/DDBJ whole genome shotgun (WGS) entry which is preliminary data.</text>
</comment>
<dbReference type="SUPFAM" id="SSF51445">
    <property type="entry name" value="(Trans)glycosidases"/>
    <property type="match status" value="1"/>
</dbReference>
<dbReference type="Gene3D" id="3.20.20.80">
    <property type="entry name" value="Glycosidases"/>
    <property type="match status" value="1"/>
</dbReference>
<dbReference type="InterPro" id="IPR000772">
    <property type="entry name" value="Ricin_B_lectin"/>
</dbReference>
<evidence type="ECO:0000313" key="7">
    <source>
        <dbReference type="Proteomes" id="UP000184216"/>
    </source>
</evidence>
<keyword evidence="3" id="KW-0326">Glycosidase</keyword>
<dbReference type="AlphaFoldDB" id="A0AB36P7D9"/>
<dbReference type="GO" id="GO:0005975">
    <property type="term" value="P:carbohydrate metabolic process"/>
    <property type="evidence" value="ECO:0007669"/>
    <property type="project" value="InterPro"/>
</dbReference>
<evidence type="ECO:0000313" key="8">
    <source>
        <dbReference type="Proteomes" id="UP000198431"/>
    </source>
</evidence>
<keyword evidence="1" id="KW-0732">Signal</keyword>
<dbReference type="EMBL" id="FRBX01000007">
    <property type="protein sequence ID" value="SHN14752.1"/>
    <property type="molecule type" value="Genomic_DNA"/>
</dbReference>
<gene>
    <name evidence="5" type="ORF">B0A72_00235</name>
    <name evidence="6" type="ORF">SAMN05444387_4330</name>
</gene>
<dbReference type="PROSITE" id="PS00659">
    <property type="entry name" value="GLYCOSYL_HYDROL_F5"/>
    <property type="match status" value="1"/>
</dbReference>
<dbReference type="SMART" id="SM00458">
    <property type="entry name" value="RICIN"/>
    <property type="match status" value="1"/>
</dbReference>
<dbReference type="Proteomes" id="UP000184216">
    <property type="component" value="Unassembled WGS sequence"/>
</dbReference>
<dbReference type="Gene3D" id="2.80.10.50">
    <property type="match status" value="3"/>
</dbReference>
<reference evidence="6 7" key="2">
    <citation type="submission" date="2016-11" db="EMBL/GenBank/DDBJ databases">
        <authorList>
            <person name="Varghese N."/>
            <person name="Submissions S."/>
        </authorList>
    </citation>
    <scope>NUCLEOTIDE SEQUENCE [LARGE SCALE GENOMIC DNA]</scope>
    <source>
        <strain evidence="6 7">DSM 6368</strain>
    </source>
</reference>
<dbReference type="InterPro" id="IPR035992">
    <property type="entry name" value="Ricin_B-like_lectins"/>
</dbReference>
<dbReference type="Proteomes" id="UP000198431">
    <property type="component" value="Unassembled WGS sequence"/>
</dbReference>
<sequence length="643" mass="71835">MKRFQKLLFLFLLLIPLIQLFAWPGMPLPPLHIEGKNLKDPCGKNVLLHGVAITPSPWFNGCSYNQCRWDNYNVQGCLNYNNAVMDALTDTNNGWKLNYIRLHIDPYWTNKPGCSAGENDIACFDYNRLVTYVNQVIIPLINHARSRGLYVVLRPPGVCPNRIAYGDNYHNYLRTVWQFLSSHPSLKNVDNVMFEIANEPIEILGTNGNWGATGDEHFAALHNYFQDLVNRIKANGANNVCWIPGTGYQSHYQGYPNHLITGGNIGYAVHVYPGYWGANAENTTSFNNAWNANVQPIANVAPIMITETDWSPSGDETWGTGTTSGFGLNLKGRIDATGNCSWNLLAPEGLITKADPYNVTTAFNNDWESCAAPTKQWFSVYANNNIPSQNCSSSTSLVNNGVYEIEFKTNSNKVIDLKYGTNANGTVIRPWDRSGATAQQWIAIDAGNGYWRFKSNASSTGRVIDLDSADPTNGKAIRLWDNYSNDAQKWLVTDVGNGYYSIKSAINTSKSWDISNCNMDGTANLQLWEYYGTACQLFKFNKIGNTSKSVDEKNILINNIKIDTDVQVYPNPSKGGEFNIYFTSQSDENYSLAIYSTEGKLLYETKNLKSNTNQVIRTKLARGLYLATISQNSTTTTKKILIE</sequence>
<name>A0AB36P7D9_9FLAO</name>
<dbReference type="InterPro" id="IPR026444">
    <property type="entry name" value="Secre_tail"/>
</dbReference>
<keyword evidence="2" id="KW-0378">Hydrolase</keyword>
<dbReference type="InterPro" id="IPR017853">
    <property type="entry name" value="GH"/>
</dbReference>
<evidence type="ECO:0000313" key="5">
    <source>
        <dbReference type="EMBL" id="OXB08220.1"/>
    </source>
</evidence>
<dbReference type="EMBL" id="MUHB01000001">
    <property type="protein sequence ID" value="OXB08220.1"/>
    <property type="molecule type" value="Genomic_DNA"/>
</dbReference>
<dbReference type="InterPro" id="IPR018087">
    <property type="entry name" value="Glyco_hydro_5_CS"/>
</dbReference>